<proteinExistence type="inferred from homology"/>
<dbReference type="SUPFAM" id="SSF52402">
    <property type="entry name" value="Adenine nucleotide alpha hydrolases-like"/>
    <property type="match status" value="2"/>
</dbReference>
<dbReference type="Pfam" id="PF00582">
    <property type="entry name" value="Usp"/>
    <property type="match status" value="2"/>
</dbReference>
<feature type="domain" description="UspA" evidence="2">
    <location>
        <begin position="148"/>
        <end position="284"/>
    </location>
</feature>
<name>A0A4Q1QVQ4_9ACTN</name>
<organism evidence="3 4">
    <name type="scientific">Streptomyces sioyaensis</name>
    <dbReference type="NCBI Taxonomy" id="67364"/>
    <lineage>
        <taxon>Bacteria</taxon>
        <taxon>Bacillati</taxon>
        <taxon>Actinomycetota</taxon>
        <taxon>Actinomycetes</taxon>
        <taxon>Kitasatosporales</taxon>
        <taxon>Streptomycetaceae</taxon>
        <taxon>Streptomyces</taxon>
    </lineage>
</organism>
<keyword evidence="4" id="KW-1185">Reference proteome</keyword>
<protein>
    <submittedName>
        <fullName evidence="3">Universal stress protein</fullName>
    </submittedName>
</protein>
<reference evidence="3 4" key="1">
    <citation type="submission" date="2019-01" db="EMBL/GenBank/DDBJ databases">
        <title>Draft genome sequences of the type strain Streptomyces sioyaensis DSM 40032 and its novel strain, TM32, a thermotolerant antibiotics-producing actinobacterium.</title>
        <authorList>
            <person name="Nakaew N."/>
            <person name="Lumyong S."/>
            <person name="Sloan W.T."/>
            <person name="Sungthong R."/>
        </authorList>
    </citation>
    <scope>NUCLEOTIDE SEQUENCE [LARGE SCALE GENOMIC DNA]</scope>
    <source>
        <strain evidence="3 4">DSM 40032</strain>
    </source>
</reference>
<dbReference type="PANTHER" id="PTHR46268">
    <property type="entry name" value="STRESS RESPONSE PROTEIN NHAX"/>
    <property type="match status" value="1"/>
</dbReference>
<dbReference type="PRINTS" id="PR01438">
    <property type="entry name" value="UNVRSLSTRESS"/>
</dbReference>
<dbReference type="InterPro" id="IPR006016">
    <property type="entry name" value="UspA"/>
</dbReference>
<dbReference type="Gene3D" id="3.40.50.620">
    <property type="entry name" value="HUPs"/>
    <property type="match status" value="2"/>
</dbReference>
<dbReference type="GeneID" id="95778835"/>
<comment type="caution">
    <text evidence="3">The sequence shown here is derived from an EMBL/GenBank/DDBJ whole genome shotgun (WGS) entry which is preliminary data.</text>
</comment>
<evidence type="ECO:0000313" key="3">
    <source>
        <dbReference type="EMBL" id="RXS67292.1"/>
    </source>
</evidence>
<evidence type="ECO:0000313" key="4">
    <source>
        <dbReference type="Proteomes" id="UP000289482"/>
    </source>
</evidence>
<dbReference type="InterPro" id="IPR014729">
    <property type="entry name" value="Rossmann-like_a/b/a_fold"/>
</dbReference>
<gene>
    <name evidence="3" type="ORF">EST54_12705</name>
</gene>
<evidence type="ECO:0000259" key="2">
    <source>
        <dbReference type="Pfam" id="PF00582"/>
    </source>
</evidence>
<sequence>MGGSVVVGLDGLGNSVPAVRWGAEEAAARGLPLHLLHAWTSQPLNLPLAPEATNKRRFGAEVLGTAEAMALEAHPDLSVTTEQVAEQAVDALVERGGQAMMMVLGSRGHGAIAGFLLGSVSLHVLGRAQCPVVLVREEETAVYGRPEIVVGVQEPGTKGEGVLDFAFAAAEAHHVALRAVRAWQPPAGVEPVPAAPAYAPDDGGPAAAEEELLAGILAPWQAKFPGIGVIPHIRRGRVAAVLLEACAQAGLLVVGRRVQRTPMPLGPLVLAVLHHSPCPVAVVPRL</sequence>
<feature type="domain" description="UspA" evidence="2">
    <location>
        <begin position="4"/>
        <end position="136"/>
    </location>
</feature>
<dbReference type="InterPro" id="IPR006015">
    <property type="entry name" value="Universal_stress_UspA"/>
</dbReference>
<dbReference type="RefSeq" id="WP_129247702.1">
    <property type="nucleotide sequence ID" value="NZ_JABZEL010000012.1"/>
</dbReference>
<evidence type="ECO:0000256" key="1">
    <source>
        <dbReference type="ARBA" id="ARBA00008791"/>
    </source>
</evidence>
<comment type="similarity">
    <text evidence="1">Belongs to the universal stress protein A family.</text>
</comment>
<dbReference type="AlphaFoldDB" id="A0A4Q1QVQ4"/>
<dbReference type="Proteomes" id="UP000289482">
    <property type="component" value="Unassembled WGS sequence"/>
</dbReference>
<accession>A0A4Q1QVQ4</accession>
<dbReference type="PANTHER" id="PTHR46268:SF6">
    <property type="entry name" value="UNIVERSAL STRESS PROTEIN UP12"/>
    <property type="match status" value="1"/>
</dbReference>
<dbReference type="EMBL" id="SDIF01000027">
    <property type="protein sequence ID" value="RXS67292.1"/>
    <property type="molecule type" value="Genomic_DNA"/>
</dbReference>